<reference evidence="3" key="1">
    <citation type="book" date="2014" name="THE 24TH EUROPEAN CONGRESS OF CLINICAL MICROBIOLOGY AND INFECTIOUS DISEASES" publisher="ECCMID 2014" city="Barcelona, Spain">
        <title>Identification of resistance genes in three multidrug-resistant Bacteroides fragilis isolates by whole genome sequencing.</title>
        <editorList>
            <person name="Unknown"/>
            <person name="A."/>
        </editorList>
        <authorList>
            <person name="Sydenham T.V."/>
            <person name="Hasman H."/>
            <person name="Wang M."/>
            <person name="Soki J."/>
            <person name="Nagy E."/>
            <person name="Justesen U.S."/>
        </authorList>
    </citation>
    <scope>NUCLEOTIDE SEQUENCE</scope>
    <source>
        <strain evidence="3">DCMOUH0018B</strain>
    </source>
</reference>
<feature type="signal peptide" evidence="2">
    <location>
        <begin position="1"/>
        <end position="23"/>
    </location>
</feature>
<protein>
    <recommendedName>
        <fullName evidence="4">Transmembrane protein</fullName>
    </recommendedName>
</protein>
<dbReference type="EMBL" id="JMZZ02000227">
    <property type="protein sequence ID" value="KFX72539.1"/>
    <property type="molecule type" value="Genomic_DNA"/>
</dbReference>
<name>A0A0I9UIF0_BACFG</name>
<keyword evidence="1" id="KW-0472">Membrane</keyword>
<proteinExistence type="predicted"/>
<dbReference type="AlphaFoldDB" id="A0A0I9UIF0"/>
<feature type="transmembrane region" description="Helical" evidence="1">
    <location>
        <begin position="118"/>
        <end position="135"/>
    </location>
</feature>
<organism evidence="3">
    <name type="scientific">Bacteroides fragilis</name>
    <dbReference type="NCBI Taxonomy" id="817"/>
    <lineage>
        <taxon>Bacteria</taxon>
        <taxon>Pseudomonadati</taxon>
        <taxon>Bacteroidota</taxon>
        <taxon>Bacteroidia</taxon>
        <taxon>Bacteroidales</taxon>
        <taxon>Bacteroidaceae</taxon>
        <taxon>Bacteroides</taxon>
    </lineage>
</organism>
<evidence type="ECO:0000256" key="1">
    <source>
        <dbReference type="SAM" id="Phobius"/>
    </source>
</evidence>
<comment type="caution">
    <text evidence="3">The sequence shown here is derived from an EMBL/GenBank/DDBJ whole genome shotgun (WGS) entry which is preliminary data.</text>
</comment>
<evidence type="ECO:0008006" key="4">
    <source>
        <dbReference type="Google" id="ProtNLM"/>
    </source>
</evidence>
<keyword evidence="2" id="KW-0732">Signal</keyword>
<sequence length="156" mass="17843">MIMKRILFILIVMAAFFTTEAQARRIPVGEHQKITKVATLPEEYETNDGLHVDLGCMYTVFEIAYIPVWTVDKGEIVCFTEQDKGSYYVIDPETLSSIKADLKIDDLNSLIHIPFWDAYGGKLVVILIILLIIIYRKGKKRMKREEQAQNAESAES</sequence>
<evidence type="ECO:0000313" key="3">
    <source>
        <dbReference type="EMBL" id="KFX72539.1"/>
    </source>
</evidence>
<dbReference type="PATRIC" id="fig|817.53.peg.4726"/>
<evidence type="ECO:0000256" key="2">
    <source>
        <dbReference type="SAM" id="SignalP"/>
    </source>
</evidence>
<keyword evidence="1" id="KW-0812">Transmembrane</keyword>
<feature type="chain" id="PRO_5005236649" description="Transmembrane protein" evidence="2">
    <location>
        <begin position="24"/>
        <end position="156"/>
    </location>
</feature>
<gene>
    <name evidence="3" type="ORF">EE52_0222845</name>
</gene>
<accession>A0A0I9UIF0</accession>
<reference evidence="3" key="2">
    <citation type="submission" date="2014-07" db="EMBL/GenBank/DDBJ databases">
        <title>Genetics and epidemiology of antimicrobial resistance in B. fragilis group.</title>
        <authorList>
            <person name="Sydenham T.V."/>
            <person name="Hasman H."/>
            <person name="Kemp M."/>
            <person name="Justesen U.S."/>
        </authorList>
    </citation>
    <scope>NUCLEOTIDE SEQUENCE [LARGE SCALE GENOMIC DNA]</scope>
    <source>
        <strain evidence="3">DCMOUH0018B</strain>
    </source>
</reference>
<keyword evidence="1" id="KW-1133">Transmembrane helix</keyword>